<dbReference type="RefSeq" id="WP_115558084.1">
    <property type="nucleotide sequence ID" value="NZ_CP031376.1"/>
</dbReference>
<evidence type="ECO:0000259" key="7">
    <source>
        <dbReference type="Pfam" id="PF02601"/>
    </source>
</evidence>
<dbReference type="Proteomes" id="UP000254792">
    <property type="component" value="Chromosome"/>
</dbReference>
<evidence type="ECO:0000313" key="9">
    <source>
        <dbReference type="EMBL" id="AXK51173.1"/>
    </source>
</evidence>
<keyword evidence="3 5" id="KW-0378">Hydrolase</keyword>
<evidence type="ECO:0000259" key="8">
    <source>
        <dbReference type="Pfam" id="PF13742"/>
    </source>
</evidence>
<evidence type="ECO:0000256" key="4">
    <source>
        <dbReference type="ARBA" id="ARBA00022839"/>
    </source>
</evidence>
<comment type="subcellular location">
    <subcellularLocation>
        <location evidence="5 6">Cytoplasm</location>
    </subcellularLocation>
</comment>
<sequence>MEEKALSVTELNNFIKRNLESNEYLKNINVTGELSNLTFNKSGHIYFSIKDEGSAISCMIWKDKSILLKSLNPKEGMNLTVTGRVTYYVPNGKTNFEVVDIKLDGFGQLHLLYNERKIQLENLGWFDKSIKKTVPNFPKNIGIVTASTGAAVQDLIKTISRRYPQANVYVFPTLVQGEQAQFDIANKIKQANNFEKKLDVLIVGRGGGSYEDLWSFNEMPVLEAIRDSIIPTISAVGHEPDFTLSDYVADLRAATPTAAAEIATPSIEELKRALENYEAQISKGIIKKHNDFKKELRNYYQNSIKSFKNKFLNFDREFHLISKNLIQIINSKIKSIDDFLDNSLNQQYFKIKNKIEWNEVNLNHFNDKIKLLNPLKPLEKGFAIVRNKDNQILRSINEISAEKIVSIEMRDGIINTKTE</sequence>
<evidence type="ECO:0000256" key="2">
    <source>
        <dbReference type="ARBA" id="ARBA00022722"/>
    </source>
</evidence>
<dbReference type="CDD" id="cd04489">
    <property type="entry name" value="ExoVII_LU_OBF"/>
    <property type="match status" value="1"/>
</dbReference>
<proteinExistence type="inferred from homology"/>
<evidence type="ECO:0000256" key="6">
    <source>
        <dbReference type="RuleBase" id="RU004355"/>
    </source>
</evidence>
<dbReference type="Pfam" id="PF13742">
    <property type="entry name" value="tRNA_anti_2"/>
    <property type="match status" value="1"/>
</dbReference>
<dbReference type="NCBIfam" id="TIGR00237">
    <property type="entry name" value="xseA"/>
    <property type="match status" value="1"/>
</dbReference>
<comment type="catalytic activity">
    <reaction evidence="5 6">
        <text>Exonucleolytic cleavage in either 5'- to 3'- or 3'- to 5'-direction to yield nucleoside 5'-phosphates.</text>
        <dbReference type="EC" id="3.1.11.6"/>
    </reaction>
</comment>
<dbReference type="EMBL" id="CP031376">
    <property type="protein sequence ID" value="AXK51173.1"/>
    <property type="molecule type" value="Genomic_DNA"/>
</dbReference>
<dbReference type="AlphaFoldDB" id="A0A345Z3J4"/>
<dbReference type="PANTHER" id="PTHR30008">
    <property type="entry name" value="EXODEOXYRIBONUCLEASE 7 LARGE SUBUNIT"/>
    <property type="match status" value="1"/>
</dbReference>
<dbReference type="KEGG" id="salx:SALLE_v1c04990"/>
<keyword evidence="4 5" id="KW-0269">Exonuclease</keyword>
<dbReference type="OrthoDB" id="9802795at2"/>
<evidence type="ECO:0000256" key="1">
    <source>
        <dbReference type="ARBA" id="ARBA00022490"/>
    </source>
</evidence>
<dbReference type="InterPro" id="IPR003753">
    <property type="entry name" value="Exonuc_VII_L"/>
</dbReference>
<comment type="similarity">
    <text evidence="5 6">Belongs to the XseA family.</text>
</comment>
<dbReference type="GO" id="GO:0008855">
    <property type="term" value="F:exodeoxyribonuclease VII activity"/>
    <property type="evidence" value="ECO:0007669"/>
    <property type="project" value="UniProtKB-UniRule"/>
</dbReference>
<dbReference type="InterPro" id="IPR025824">
    <property type="entry name" value="OB-fold_nuc-bd_dom"/>
</dbReference>
<dbReference type="GO" id="GO:0005737">
    <property type="term" value="C:cytoplasm"/>
    <property type="evidence" value="ECO:0007669"/>
    <property type="project" value="UniProtKB-SubCell"/>
</dbReference>
<name>A0A345Z3J4_9MOLU</name>
<dbReference type="EC" id="3.1.11.6" evidence="5"/>
<gene>
    <name evidence="5 9" type="primary">xseA</name>
    <name evidence="9" type="ORF">SALLE_v1c04990</name>
</gene>
<comment type="function">
    <text evidence="5">Bidirectionally degrades single-stranded DNA into large acid-insoluble oligonucleotides, which are then degraded further into small acid-soluble oligonucleotides.</text>
</comment>
<dbReference type="InterPro" id="IPR020579">
    <property type="entry name" value="Exonuc_VII_lsu_C"/>
</dbReference>
<dbReference type="PANTHER" id="PTHR30008:SF0">
    <property type="entry name" value="EXODEOXYRIBONUCLEASE 7 LARGE SUBUNIT"/>
    <property type="match status" value="1"/>
</dbReference>
<organism evidence="9 10">
    <name type="scientific">Spiroplasma alleghenense</name>
    <dbReference type="NCBI Taxonomy" id="216931"/>
    <lineage>
        <taxon>Bacteria</taxon>
        <taxon>Bacillati</taxon>
        <taxon>Mycoplasmatota</taxon>
        <taxon>Mollicutes</taxon>
        <taxon>Entomoplasmatales</taxon>
        <taxon>Spiroplasmataceae</taxon>
        <taxon>Spiroplasma</taxon>
    </lineage>
</organism>
<feature type="domain" description="Exonuclease VII large subunit C-terminal" evidence="7">
    <location>
        <begin position="125"/>
        <end position="416"/>
    </location>
</feature>
<reference evidence="9 10" key="1">
    <citation type="submission" date="2018-07" db="EMBL/GenBank/DDBJ databases">
        <title>Complete genome sequence of Spiroplasma alleghenense PLHS-1 (ATCC 51752).</title>
        <authorList>
            <person name="Chou L."/>
            <person name="Lee T.-Y."/>
            <person name="Tsai Y.-M."/>
            <person name="Kuo C.-H."/>
        </authorList>
    </citation>
    <scope>NUCLEOTIDE SEQUENCE [LARGE SCALE GENOMIC DNA]</scope>
    <source>
        <strain evidence="9 10">PLHS-1</strain>
    </source>
</reference>
<keyword evidence="1 5" id="KW-0963">Cytoplasm</keyword>
<dbReference type="Pfam" id="PF02601">
    <property type="entry name" value="Exonuc_VII_L"/>
    <property type="match status" value="1"/>
</dbReference>
<evidence type="ECO:0000256" key="5">
    <source>
        <dbReference type="HAMAP-Rule" id="MF_00378"/>
    </source>
</evidence>
<evidence type="ECO:0000256" key="3">
    <source>
        <dbReference type="ARBA" id="ARBA00022801"/>
    </source>
</evidence>
<comment type="subunit">
    <text evidence="5">Heterooligomer composed of large and small subunits.</text>
</comment>
<dbReference type="GO" id="GO:0006308">
    <property type="term" value="P:DNA catabolic process"/>
    <property type="evidence" value="ECO:0007669"/>
    <property type="project" value="UniProtKB-UniRule"/>
</dbReference>
<feature type="domain" description="OB-fold nucleic acid binding" evidence="8">
    <location>
        <begin position="6"/>
        <end position="101"/>
    </location>
</feature>
<dbReference type="GO" id="GO:0009318">
    <property type="term" value="C:exodeoxyribonuclease VII complex"/>
    <property type="evidence" value="ECO:0007669"/>
    <property type="project" value="UniProtKB-UniRule"/>
</dbReference>
<protein>
    <recommendedName>
        <fullName evidence="5">Exodeoxyribonuclease 7 large subunit</fullName>
        <ecNumber evidence="5">3.1.11.6</ecNumber>
    </recommendedName>
    <alternativeName>
        <fullName evidence="5">Exodeoxyribonuclease VII large subunit</fullName>
        <shortName evidence="5">Exonuclease VII large subunit</shortName>
    </alternativeName>
</protein>
<evidence type="ECO:0000313" key="10">
    <source>
        <dbReference type="Proteomes" id="UP000254792"/>
    </source>
</evidence>
<keyword evidence="2 5" id="KW-0540">Nuclease</keyword>
<keyword evidence="10" id="KW-1185">Reference proteome</keyword>
<dbReference type="GO" id="GO:0003676">
    <property type="term" value="F:nucleic acid binding"/>
    <property type="evidence" value="ECO:0007669"/>
    <property type="project" value="InterPro"/>
</dbReference>
<accession>A0A345Z3J4</accession>
<dbReference type="HAMAP" id="MF_00378">
    <property type="entry name" value="Exonuc_7_L"/>
    <property type="match status" value="1"/>
</dbReference>